<keyword evidence="1" id="KW-0812">Transmembrane</keyword>
<feature type="domain" description="VanZ-like" evidence="2">
    <location>
        <begin position="48"/>
        <end position="118"/>
    </location>
</feature>
<feature type="transmembrane region" description="Helical" evidence="1">
    <location>
        <begin position="43"/>
        <end position="62"/>
    </location>
</feature>
<evidence type="ECO:0000259" key="2">
    <source>
        <dbReference type="Pfam" id="PF04892"/>
    </source>
</evidence>
<dbReference type="NCBIfam" id="NF037970">
    <property type="entry name" value="vanZ_1"/>
    <property type="match status" value="1"/>
</dbReference>
<sequence length="142" mass="15171">MQFILFPESASQASLRLRIAYLGYAFVIILGTIPGARAEVGEVASGFFLHFVAYACMTALLFTGYQGTAGARALRAIAIVAVMGALDEFIQSFLPYRNGTIKDWYVDMAAAIVASAILAQLYLKARRKSPAAAKAATGRGAR</sequence>
<accession>A0ABU6JJ96</accession>
<feature type="transmembrane region" description="Helical" evidence="1">
    <location>
        <begin position="104"/>
        <end position="123"/>
    </location>
</feature>
<dbReference type="RefSeq" id="WP_326510348.1">
    <property type="nucleotide sequence ID" value="NZ_JAWIIV010000073.1"/>
</dbReference>
<proteinExistence type="predicted"/>
<feature type="transmembrane region" description="Helical" evidence="1">
    <location>
        <begin position="74"/>
        <end position="92"/>
    </location>
</feature>
<keyword evidence="1" id="KW-1133">Transmembrane helix</keyword>
<dbReference type="Proteomes" id="UP001352263">
    <property type="component" value="Unassembled WGS sequence"/>
</dbReference>
<dbReference type="EMBL" id="JAWIIV010000073">
    <property type="protein sequence ID" value="MEC4723746.1"/>
    <property type="molecule type" value="Genomic_DNA"/>
</dbReference>
<feature type="transmembrane region" description="Helical" evidence="1">
    <location>
        <begin position="21"/>
        <end position="37"/>
    </location>
</feature>
<name>A0ABU6JJ96_9BURK</name>
<keyword evidence="1" id="KW-0472">Membrane</keyword>
<dbReference type="InterPro" id="IPR006976">
    <property type="entry name" value="VanZ-like"/>
</dbReference>
<gene>
    <name evidence="3" type="ORF">RY831_31990</name>
</gene>
<keyword evidence="4" id="KW-1185">Reference proteome</keyword>
<evidence type="ECO:0000256" key="1">
    <source>
        <dbReference type="SAM" id="Phobius"/>
    </source>
</evidence>
<evidence type="ECO:0000313" key="4">
    <source>
        <dbReference type="Proteomes" id="UP001352263"/>
    </source>
</evidence>
<organism evidence="3 4">
    <name type="scientific">Noviherbaspirillum album</name>
    <dbReference type="NCBI Taxonomy" id="3080276"/>
    <lineage>
        <taxon>Bacteria</taxon>
        <taxon>Pseudomonadati</taxon>
        <taxon>Pseudomonadota</taxon>
        <taxon>Betaproteobacteria</taxon>
        <taxon>Burkholderiales</taxon>
        <taxon>Oxalobacteraceae</taxon>
        <taxon>Noviherbaspirillum</taxon>
    </lineage>
</organism>
<evidence type="ECO:0000313" key="3">
    <source>
        <dbReference type="EMBL" id="MEC4723746.1"/>
    </source>
</evidence>
<protein>
    <submittedName>
        <fullName evidence="3">VanZ family protein</fullName>
    </submittedName>
</protein>
<dbReference type="Pfam" id="PF04892">
    <property type="entry name" value="VanZ"/>
    <property type="match status" value="1"/>
</dbReference>
<comment type="caution">
    <text evidence="3">The sequence shown here is derived from an EMBL/GenBank/DDBJ whole genome shotgun (WGS) entry which is preliminary data.</text>
</comment>
<reference evidence="3 4" key="1">
    <citation type="submission" date="2023-10" db="EMBL/GenBank/DDBJ databases">
        <title>Noviherbaspirillum sp. CPCC 100848 genome assembly.</title>
        <authorList>
            <person name="Li X.Y."/>
            <person name="Fang X.M."/>
        </authorList>
    </citation>
    <scope>NUCLEOTIDE SEQUENCE [LARGE SCALE GENOMIC DNA]</scope>
    <source>
        <strain evidence="3 4">CPCC 100848</strain>
    </source>
</reference>